<evidence type="ECO:0000256" key="1">
    <source>
        <dbReference type="ARBA" id="ARBA00004651"/>
    </source>
</evidence>
<name>A0AAU1I246_9ACTN</name>
<gene>
    <name evidence="10" type="ORF">OG477_28205</name>
</gene>
<evidence type="ECO:0000256" key="3">
    <source>
        <dbReference type="ARBA" id="ARBA00022692"/>
    </source>
</evidence>
<organism evidence="10">
    <name type="scientific">Streptomyces sp. NBC_00180</name>
    <dbReference type="NCBI Taxonomy" id="2903632"/>
    <lineage>
        <taxon>Bacteria</taxon>
        <taxon>Bacillati</taxon>
        <taxon>Actinomycetota</taxon>
        <taxon>Actinomycetes</taxon>
        <taxon>Kitasatosporales</taxon>
        <taxon>Streptomycetaceae</taxon>
        <taxon>Streptomyces</taxon>
    </lineage>
</organism>
<protein>
    <submittedName>
        <fullName evidence="10">SHOCT domain-containing protein</fullName>
    </submittedName>
</protein>
<evidence type="ECO:0000259" key="9">
    <source>
        <dbReference type="Pfam" id="PF13396"/>
    </source>
</evidence>
<dbReference type="InterPro" id="IPR018649">
    <property type="entry name" value="SHOCT"/>
</dbReference>
<dbReference type="AlphaFoldDB" id="A0AAU1I246"/>
<feature type="compositionally biased region" description="Low complexity" evidence="6">
    <location>
        <begin position="92"/>
        <end position="115"/>
    </location>
</feature>
<accession>A0AAU1I246</accession>
<evidence type="ECO:0000256" key="5">
    <source>
        <dbReference type="ARBA" id="ARBA00023136"/>
    </source>
</evidence>
<feature type="domain" description="Cardiolipin synthase N-terminal" evidence="9">
    <location>
        <begin position="19"/>
        <end position="65"/>
    </location>
</feature>
<proteinExistence type="predicted"/>
<evidence type="ECO:0000313" key="10">
    <source>
        <dbReference type="EMBL" id="WTP88999.1"/>
    </source>
</evidence>
<dbReference type="Pfam" id="PF13396">
    <property type="entry name" value="PLDc_N"/>
    <property type="match status" value="1"/>
</dbReference>
<evidence type="ECO:0000259" key="8">
    <source>
        <dbReference type="Pfam" id="PF09851"/>
    </source>
</evidence>
<evidence type="ECO:0000256" key="6">
    <source>
        <dbReference type="SAM" id="MobiDB-lite"/>
    </source>
</evidence>
<feature type="domain" description="SHOCT" evidence="8">
    <location>
        <begin position="119"/>
        <end position="146"/>
    </location>
</feature>
<dbReference type="Pfam" id="PF09851">
    <property type="entry name" value="SHOCT"/>
    <property type="match status" value="1"/>
</dbReference>
<sequence>MDYPLLNVFLTMLWFFVWVLWFVMLFRVFGDIFRDDSMSGWGKAGWAVFVCVLPFVGVFIYLIARGRGMGERDVRQQRRQEDAFRSYVQEVAADTPATGTTGTTGSTGTTGAAGPTHADELTKLAGLHDHGDISDAEYERAKAKVLAG</sequence>
<keyword evidence="4 7" id="KW-1133">Transmembrane helix</keyword>
<dbReference type="InterPro" id="IPR027379">
    <property type="entry name" value="CLS_N"/>
</dbReference>
<evidence type="ECO:0000256" key="7">
    <source>
        <dbReference type="SAM" id="Phobius"/>
    </source>
</evidence>
<evidence type="ECO:0000256" key="2">
    <source>
        <dbReference type="ARBA" id="ARBA00022475"/>
    </source>
</evidence>
<feature type="transmembrane region" description="Helical" evidence="7">
    <location>
        <begin position="44"/>
        <end position="64"/>
    </location>
</feature>
<feature type="region of interest" description="Disordered" evidence="6">
    <location>
        <begin position="90"/>
        <end position="115"/>
    </location>
</feature>
<keyword evidence="5 7" id="KW-0472">Membrane</keyword>
<evidence type="ECO:0000256" key="4">
    <source>
        <dbReference type="ARBA" id="ARBA00022989"/>
    </source>
</evidence>
<keyword evidence="2" id="KW-1003">Cell membrane</keyword>
<reference evidence="10" key="1">
    <citation type="submission" date="2022-10" db="EMBL/GenBank/DDBJ databases">
        <title>The complete genomes of actinobacterial strains from the NBC collection.</title>
        <authorList>
            <person name="Joergensen T.S."/>
            <person name="Alvarez Arevalo M."/>
            <person name="Sterndorff E.B."/>
            <person name="Faurdal D."/>
            <person name="Vuksanovic O."/>
            <person name="Mourched A.-S."/>
            <person name="Charusanti P."/>
            <person name="Shaw S."/>
            <person name="Blin K."/>
            <person name="Weber T."/>
        </authorList>
    </citation>
    <scope>NUCLEOTIDE SEQUENCE</scope>
    <source>
        <strain evidence="10">NBC 00180</strain>
    </source>
</reference>
<comment type="subcellular location">
    <subcellularLocation>
        <location evidence="1">Cell membrane</location>
        <topology evidence="1">Multi-pass membrane protein</topology>
    </subcellularLocation>
</comment>
<dbReference type="GO" id="GO:0005886">
    <property type="term" value="C:plasma membrane"/>
    <property type="evidence" value="ECO:0007669"/>
    <property type="project" value="UniProtKB-SubCell"/>
</dbReference>
<keyword evidence="3 7" id="KW-0812">Transmembrane</keyword>
<dbReference type="EMBL" id="CP108140">
    <property type="protein sequence ID" value="WTP88999.1"/>
    <property type="molecule type" value="Genomic_DNA"/>
</dbReference>
<feature type="transmembrane region" description="Helical" evidence="7">
    <location>
        <begin position="5"/>
        <end position="24"/>
    </location>
</feature>